<dbReference type="Gene3D" id="3.20.20.210">
    <property type="match status" value="1"/>
</dbReference>
<accession>A0AAJ1IIP0</accession>
<sequence length="373" mass="42947">MNHRQPSDLILDLGGNPLSSMEGESMKNLLDFLGYPQRDETERSLFGKVERIDARILEYLDIDTRSVGGILKPEVSQFKMLSKDHYIDEWGIERKFNGRYWDAVSTPLKGAGLDDLDSYPWPIAFSISEDEIDHIRKEAENLFINTDYIICAEHPVYGVFELGCWLCGFDDFLVKLLIEQDFVRKLFDIILSYQLEVIDRYYSALGNFIHYTSSGDDFGTQENLFMSPDVFREIIKPYYKTRINRTKTYTEAYYLHHSCGSVRDIINDLIEAGVDILNPVQPEARGMEAELIKPLFGDRIVLHGGIGTQEKLFQDPDAIEDYVRSVIEIMNRDGGYILAAAHNLQDDLSPESIVKMFKAARRYGKKNEAFWNQ</sequence>
<gene>
    <name evidence="2" type="ORF">PQJ61_09275</name>
</gene>
<dbReference type="PANTHER" id="PTHR47099">
    <property type="entry name" value="METHYLCOBAMIDE:COM METHYLTRANSFERASE MTBA"/>
    <property type="match status" value="1"/>
</dbReference>
<proteinExistence type="predicted"/>
<dbReference type="SUPFAM" id="SSF51726">
    <property type="entry name" value="UROD/MetE-like"/>
    <property type="match status" value="1"/>
</dbReference>
<reference evidence="2 3" key="1">
    <citation type="submission" date="2022-12" db="EMBL/GenBank/DDBJ databases">
        <title>Metagenome assembled genome from gulf of manar.</title>
        <authorList>
            <person name="Kohli P."/>
            <person name="Pk S."/>
            <person name="Venkata Ramana C."/>
            <person name="Sasikala C."/>
        </authorList>
    </citation>
    <scope>NUCLEOTIDE SEQUENCE [LARGE SCALE GENOMIC DNA]</scope>
    <source>
        <strain evidence="2">JB008</strain>
    </source>
</reference>
<dbReference type="InterPro" id="IPR038071">
    <property type="entry name" value="UROD/MetE-like_sf"/>
</dbReference>
<comment type="caution">
    <text evidence="2">The sequence shown here is derived from an EMBL/GenBank/DDBJ whole genome shotgun (WGS) entry which is preliminary data.</text>
</comment>
<evidence type="ECO:0000259" key="1">
    <source>
        <dbReference type="Pfam" id="PF01208"/>
    </source>
</evidence>
<dbReference type="GO" id="GO:0006779">
    <property type="term" value="P:porphyrin-containing compound biosynthetic process"/>
    <property type="evidence" value="ECO:0007669"/>
    <property type="project" value="InterPro"/>
</dbReference>
<dbReference type="PANTHER" id="PTHR47099:SF1">
    <property type="entry name" value="METHYLCOBAMIDE:COM METHYLTRANSFERASE MTBA"/>
    <property type="match status" value="1"/>
</dbReference>
<dbReference type="AlphaFoldDB" id="A0AAJ1IIP0"/>
<feature type="domain" description="Uroporphyrinogen decarboxylase (URO-D)" evidence="1">
    <location>
        <begin position="160"/>
        <end position="363"/>
    </location>
</feature>
<evidence type="ECO:0000313" key="3">
    <source>
        <dbReference type="Proteomes" id="UP001221217"/>
    </source>
</evidence>
<dbReference type="Pfam" id="PF01208">
    <property type="entry name" value="URO-D"/>
    <property type="match status" value="1"/>
</dbReference>
<dbReference type="InterPro" id="IPR000257">
    <property type="entry name" value="Uroporphyrinogen_deCOase"/>
</dbReference>
<organism evidence="2 3">
    <name type="scientific">Candidatus Thalassospirochaeta sargassi</name>
    <dbReference type="NCBI Taxonomy" id="3119039"/>
    <lineage>
        <taxon>Bacteria</taxon>
        <taxon>Pseudomonadati</taxon>
        <taxon>Spirochaetota</taxon>
        <taxon>Spirochaetia</taxon>
        <taxon>Spirochaetales</taxon>
        <taxon>Spirochaetaceae</taxon>
        <taxon>Candidatus Thalassospirochaeta</taxon>
    </lineage>
</organism>
<name>A0AAJ1IIP0_9SPIO</name>
<dbReference type="InterPro" id="IPR052024">
    <property type="entry name" value="Methanogen_methyltrans"/>
</dbReference>
<dbReference type="GO" id="GO:0004853">
    <property type="term" value="F:uroporphyrinogen decarboxylase activity"/>
    <property type="evidence" value="ECO:0007669"/>
    <property type="project" value="InterPro"/>
</dbReference>
<dbReference type="EMBL" id="JAQQAL010000021">
    <property type="protein sequence ID" value="MDC7226941.1"/>
    <property type="molecule type" value="Genomic_DNA"/>
</dbReference>
<evidence type="ECO:0000313" key="2">
    <source>
        <dbReference type="EMBL" id="MDC7226941.1"/>
    </source>
</evidence>
<dbReference type="Proteomes" id="UP001221217">
    <property type="component" value="Unassembled WGS sequence"/>
</dbReference>
<protein>
    <submittedName>
        <fullName evidence="2">Uroporphyrinogen decarboxylase family protein</fullName>
    </submittedName>
</protein>